<dbReference type="AlphaFoldDB" id="A0A2N9ATE2"/>
<protein>
    <submittedName>
        <fullName evidence="1">Uncharacterized protein</fullName>
    </submittedName>
</protein>
<sequence length="55" mass="5932">MLAAVPLDVGADFIRAYRARDRGAEAVQVLYRRLRRRASKGANPCAGRGCRAGAT</sequence>
<reference evidence="2" key="1">
    <citation type="submission" date="2017-10" db="EMBL/GenBank/DDBJ databases">
        <authorList>
            <person name="Regsiter A."/>
            <person name="William W."/>
        </authorList>
    </citation>
    <scope>NUCLEOTIDE SEQUENCE [LARGE SCALE GENOMIC DNA]</scope>
</reference>
<gene>
    <name evidence="1" type="ORF">TK0001_4022</name>
</gene>
<dbReference type="EMBL" id="LT962688">
    <property type="protein sequence ID" value="SOR30624.1"/>
    <property type="molecule type" value="Genomic_DNA"/>
</dbReference>
<evidence type="ECO:0000313" key="2">
    <source>
        <dbReference type="Proteomes" id="UP000233769"/>
    </source>
</evidence>
<name>A0A2N9ATE2_METEX</name>
<dbReference type="Proteomes" id="UP000233769">
    <property type="component" value="Chromosome tk0001"/>
</dbReference>
<accession>A0A2N9ATE2</accession>
<organism evidence="1 2">
    <name type="scientific">Methylorubrum extorquens</name>
    <name type="common">Methylobacterium dichloromethanicum</name>
    <name type="synonym">Methylobacterium extorquens</name>
    <dbReference type="NCBI Taxonomy" id="408"/>
    <lineage>
        <taxon>Bacteria</taxon>
        <taxon>Pseudomonadati</taxon>
        <taxon>Pseudomonadota</taxon>
        <taxon>Alphaproteobacteria</taxon>
        <taxon>Hyphomicrobiales</taxon>
        <taxon>Methylobacteriaceae</taxon>
        <taxon>Methylorubrum</taxon>
    </lineage>
</organism>
<evidence type="ECO:0000313" key="1">
    <source>
        <dbReference type="EMBL" id="SOR30624.1"/>
    </source>
</evidence>
<proteinExistence type="predicted"/>